<evidence type="ECO:0000313" key="2">
    <source>
        <dbReference type="Proteomes" id="UP000481872"/>
    </source>
</evidence>
<name>A0A6M0GYT5_9CLOT</name>
<reference evidence="1 2" key="1">
    <citation type="submission" date="2020-02" db="EMBL/GenBank/DDBJ databases">
        <title>Genome assembly of a novel Clostridium senegalense strain.</title>
        <authorList>
            <person name="Gupta T.B."/>
            <person name="Jauregui R."/>
            <person name="Maclean P."/>
            <person name="Nawarathana A."/>
            <person name="Brightwell G."/>
        </authorList>
    </citation>
    <scope>NUCLEOTIDE SEQUENCE [LARGE SCALE GENOMIC DNA]</scope>
    <source>
        <strain evidence="1 2">AGRFS4</strain>
    </source>
</reference>
<evidence type="ECO:0000313" key="1">
    <source>
        <dbReference type="EMBL" id="NEU03726.1"/>
    </source>
</evidence>
<dbReference type="RefSeq" id="WP_199869059.1">
    <property type="nucleotide sequence ID" value="NZ_JAAGPU010000002.1"/>
</dbReference>
<sequence length="46" mass="5178">MDKKEYNNAEDIGDLGKSYNILVEIGIADGDISMLLELNTHKLLRN</sequence>
<organism evidence="1 2">
    <name type="scientific">Clostridium senegalense</name>
    <dbReference type="NCBI Taxonomy" id="1465809"/>
    <lineage>
        <taxon>Bacteria</taxon>
        <taxon>Bacillati</taxon>
        <taxon>Bacillota</taxon>
        <taxon>Clostridia</taxon>
        <taxon>Eubacteriales</taxon>
        <taxon>Clostridiaceae</taxon>
        <taxon>Clostridium</taxon>
    </lineage>
</organism>
<dbReference type="Proteomes" id="UP000481872">
    <property type="component" value="Unassembled WGS sequence"/>
</dbReference>
<dbReference type="EMBL" id="JAAGPU010000002">
    <property type="protein sequence ID" value="NEU03726.1"/>
    <property type="molecule type" value="Genomic_DNA"/>
</dbReference>
<comment type="caution">
    <text evidence="1">The sequence shown here is derived from an EMBL/GenBank/DDBJ whole genome shotgun (WGS) entry which is preliminary data.</text>
</comment>
<protein>
    <submittedName>
        <fullName evidence="1">Uncharacterized protein</fullName>
    </submittedName>
</protein>
<accession>A0A6M0GYT5</accession>
<gene>
    <name evidence="1" type="ORF">G3M99_02410</name>
</gene>
<keyword evidence="2" id="KW-1185">Reference proteome</keyword>
<proteinExistence type="predicted"/>
<dbReference type="AlphaFoldDB" id="A0A6M0GYT5"/>